<sequence>MPTKRKRLNVTLSDRVWALVDEVHELTGTPKAAVISEMLDEVAPVFQTQIQALRVLNESPREAQRLIQNFAAESVGRLMQQQLELDAVIDARTVEGRKAKRRKKGTADGTP</sequence>
<protein>
    <submittedName>
        <fullName evidence="1">Uncharacterized protein</fullName>
    </submittedName>
</protein>
<evidence type="ECO:0000313" key="1">
    <source>
        <dbReference type="EMBL" id="CRY97650.1"/>
    </source>
</evidence>
<accession>A0A0H5Q8C3</accession>
<proteinExistence type="predicted"/>
<reference evidence="1" key="1">
    <citation type="submission" date="2015-06" db="EMBL/GenBank/DDBJ databases">
        <authorList>
            <person name="Joergensen T."/>
        </authorList>
    </citation>
    <scope>NUCLEOTIDE SEQUENCE</scope>
    <source>
        <plasmid evidence="1">pRGFK1674</plasmid>
    </source>
</reference>
<dbReference type="EMBL" id="LN854178">
    <property type="protein sequence ID" value="CRY97650.1"/>
    <property type="molecule type" value="Genomic_DNA"/>
</dbReference>
<name>A0A0H5Q8C3_9ZZZZ</name>
<reference evidence="1" key="2">
    <citation type="submission" date="2015-07" db="EMBL/GenBank/DDBJ databases">
        <title>Plasmids, circular viruses and viroids from rat gut.</title>
        <authorList>
            <person name="Jorgensen T.J."/>
            <person name="Hansen M.A."/>
            <person name="Xu Z."/>
            <person name="Tabak M.A."/>
            <person name="Sorensen S.J."/>
            <person name="Hansen L.H."/>
        </authorList>
    </citation>
    <scope>NUCLEOTIDE SEQUENCE</scope>
    <source>
        <plasmid evidence="1">pRGFK1674</plasmid>
    </source>
</reference>
<organism evidence="1">
    <name type="scientific">uncultured prokaryote</name>
    <dbReference type="NCBI Taxonomy" id="198431"/>
    <lineage>
        <taxon>unclassified sequences</taxon>
        <taxon>environmental samples</taxon>
    </lineage>
</organism>
<dbReference type="AlphaFoldDB" id="A0A0H5Q8C3"/>
<keyword evidence="1" id="KW-0614">Plasmid</keyword>
<geneLocation type="plasmid" evidence="1">
    <name>pRGFK1674</name>
</geneLocation>